<dbReference type="AlphaFoldDB" id="A0A382ZXS9"/>
<proteinExistence type="predicted"/>
<dbReference type="EMBL" id="UINC01187530">
    <property type="protein sequence ID" value="SVE00304.1"/>
    <property type="molecule type" value="Genomic_DNA"/>
</dbReference>
<gene>
    <name evidence="1" type="ORF">METZ01_LOCUS453158</name>
</gene>
<protein>
    <submittedName>
        <fullName evidence="1">Uncharacterized protein</fullName>
    </submittedName>
</protein>
<name>A0A382ZXS9_9ZZZZ</name>
<sequence length="132" mass="14381">MMKRFIYLLIFLFSISASAQIILTQDTTVCGLQTLQLHAFSGGSNGNSLFLTDDTHSPIVNIGFPFTFYGNTYTQLLISTNGYLTFDLTNAGLYSPWTNNLPIPNPGAIPENAIMGVWHDIDPGVGGVIYEG</sequence>
<evidence type="ECO:0000313" key="1">
    <source>
        <dbReference type="EMBL" id="SVE00304.1"/>
    </source>
</evidence>
<feature type="non-terminal residue" evidence="1">
    <location>
        <position position="132"/>
    </location>
</feature>
<reference evidence="1" key="1">
    <citation type="submission" date="2018-05" db="EMBL/GenBank/DDBJ databases">
        <authorList>
            <person name="Lanie J.A."/>
            <person name="Ng W.-L."/>
            <person name="Kazmierczak K.M."/>
            <person name="Andrzejewski T.M."/>
            <person name="Davidsen T.M."/>
            <person name="Wayne K.J."/>
            <person name="Tettelin H."/>
            <person name="Glass J.I."/>
            <person name="Rusch D."/>
            <person name="Podicherti R."/>
            <person name="Tsui H.-C.T."/>
            <person name="Winkler M.E."/>
        </authorList>
    </citation>
    <scope>NUCLEOTIDE SEQUENCE</scope>
</reference>
<accession>A0A382ZXS9</accession>
<organism evidence="1">
    <name type="scientific">marine metagenome</name>
    <dbReference type="NCBI Taxonomy" id="408172"/>
    <lineage>
        <taxon>unclassified sequences</taxon>
        <taxon>metagenomes</taxon>
        <taxon>ecological metagenomes</taxon>
    </lineage>
</organism>